<dbReference type="Gene3D" id="1.25.40.20">
    <property type="entry name" value="Ankyrin repeat-containing domain"/>
    <property type="match status" value="2"/>
</dbReference>
<evidence type="ECO:0000256" key="1">
    <source>
        <dbReference type="SAM" id="MobiDB-lite"/>
    </source>
</evidence>
<dbReference type="STRING" id="73230.A0A2B7Z8G0"/>
<dbReference type="AlphaFoldDB" id="A0A2B7Z8G0"/>
<dbReference type="PANTHER" id="PTHR24121:SF23">
    <property type="entry name" value="NO MECHANORECEPTOR POTENTIAL C, ISOFORM H"/>
    <property type="match status" value="1"/>
</dbReference>
<accession>A0A2B7Z8G0</accession>
<dbReference type="InterPro" id="IPR002110">
    <property type="entry name" value="Ankyrin_rpt"/>
</dbReference>
<dbReference type="Pfam" id="PF17107">
    <property type="entry name" value="SesA"/>
    <property type="match status" value="1"/>
</dbReference>
<evidence type="ECO:0000313" key="3">
    <source>
        <dbReference type="EMBL" id="PGH29509.1"/>
    </source>
</evidence>
<feature type="region of interest" description="Disordered" evidence="1">
    <location>
        <begin position="944"/>
        <end position="979"/>
    </location>
</feature>
<dbReference type="EMBL" id="PDND01000235">
    <property type="protein sequence ID" value="PGH29509.1"/>
    <property type="molecule type" value="Genomic_DNA"/>
</dbReference>
<evidence type="ECO:0000313" key="4">
    <source>
        <dbReference type="Proteomes" id="UP000226031"/>
    </source>
</evidence>
<dbReference type="SUPFAM" id="SSF48403">
    <property type="entry name" value="Ankyrin repeat"/>
    <property type="match status" value="1"/>
</dbReference>
<proteinExistence type="predicted"/>
<dbReference type="SMART" id="SM00248">
    <property type="entry name" value="ANK"/>
    <property type="match status" value="5"/>
</dbReference>
<dbReference type="Pfam" id="PF12796">
    <property type="entry name" value="Ank_2"/>
    <property type="match status" value="1"/>
</dbReference>
<feature type="domain" description="NACHT-NTPase and P-loop NTPases N-terminal" evidence="2">
    <location>
        <begin position="12"/>
        <end position="134"/>
    </location>
</feature>
<dbReference type="PANTHER" id="PTHR24121">
    <property type="entry name" value="NO MECHANORECEPTOR POTENTIAL C, ISOFORM D-RELATED"/>
    <property type="match status" value="1"/>
</dbReference>
<keyword evidence="4" id="KW-1185">Reference proteome</keyword>
<sequence length="979" mass="111088">MAEALAADRVASSIVQLLDFTAKVTVRLCNSLHDSNDSPETLRTIVLELPFFVVALRETKSHLDLEFYGPSAVAAIQRLVDECTSLMAILEDMLGNFVHQKDDSKMARSRKAVYGVTHEKVIPTILSKLSGYTEKLLLYQNATSRQLLRQTLVKSIERLLEDRLLLGPLPMATYSAGNETLQNPMKDGRIARRKNRTTHSSQYNRRFPSSIDLSRLGLLWAIRIPLNLLLEARSYTLCPSLQLQRLVKRTSPGFEVFWKCDNHYMDVSDGLVELRRIFQDRRASPFDADPDGRNWLELLFDFRGGGDQAVRLEFLKMIGEYNPQINASIPIQRLCFPILTHALPNPGELAALNTNLVIEEGDDGVNFLKIFFHQYPHWTRGIGDIQSEDPFYLKFIRKCSEYTSGLWNQTPLMDAILFGVAADIDSCINRKVPLDSRNSFGQAAMHLAVLRPSELLRLIRAGAEVDIKDNAGATPLCYAICYGCTESMMLLLEAGTSAFLTKESESQLSTCLHYAFSTERWEVVKSFFSHIQTSKRFLEKGFNHLADYYVANWLEPLEPHKRFMSPPGISVLLESGISPDVTSKSGTTLLHCAVGLNEVQALFQAGFTKIDQFDVRGNSPLMNAFYSYVQSEDAYKAILAQGVDVNLRNTRGISAMHIICENIGCPYPKHPDELSNLETLSRKFETAAICLSHGADTLARDKCSCPCSVNGCSPTTFLLRRLRLDCRGHLLALEWLLMLKEYQNINVAEAALTDLVRAIQFAMLGMTHLCCGGYENTDGPRFEQNKIDEILDTEKHLKHELEEFMLNYEKRPDRSIEASWVFVLPWLNHADCGPISEEWSVGTWQPSCSQTFTPLSTPPWKSLTELVRCWSSKKDHIGPAYCFVDKSNDEFRVARQFAEWKIKSSEFYSKWVEYVFEHKERFEFPKPLDEEWLKTRQKWAAQQAKAIEATEQNGENGENSRFEVLDEGVPTVPMEDESE</sequence>
<gene>
    <name evidence="3" type="ORF">GX50_07733</name>
</gene>
<organism evidence="3 4">
    <name type="scientific">[Emmonsia] crescens</name>
    <dbReference type="NCBI Taxonomy" id="73230"/>
    <lineage>
        <taxon>Eukaryota</taxon>
        <taxon>Fungi</taxon>
        <taxon>Dikarya</taxon>
        <taxon>Ascomycota</taxon>
        <taxon>Pezizomycotina</taxon>
        <taxon>Eurotiomycetes</taxon>
        <taxon>Eurotiomycetidae</taxon>
        <taxon>Onygenales</taxon>
        <taxon>Ajellomycetaceae</taxon>
        <taxon>Emergomyces</taxon>
    </lineage>
</organism>
<dbReference type="Proteomes" id="UP000226031">
    <property type="component" value="Unassembled WGS sequence"/>
</dbReference>
<protein>
    <recommendedName>
        <fullName evidence="2">NACHT-NTPase and P-loop NTPases N-terminal domain-containing protein</fullName>
    </recommendedName>
</protein>
<evidence type="ECO:0000259" key="2">
    <source>
        <dbReference type="Pfam" id="PF17107"/>
    </source>
</evidence>
<dbReference type="VEuPathDB" id="FungiDB:EMCG_05624"/>
<comment type="caution">
    <text evidence="3">The sequence shown here is derived from an EMBL/GenBank/DDBJ whole genome shotgun (WGS) entry which is preliminary data.</text>
</comment>
<name>A0A2B7Z8G0_9EURO</name>
<reference evidence="3 4" key="1">
    <citation type="submission" date="2017-10" db="EMBL/GenBank/DDBJ databases">
        <title>Comparative genomics in systemic dimorphic fungi from Ajellomycetaceae.</title>
        <authorList>
            <person name="Munoz J.F."/>
            <person name="Mcewen J.G."/>
            <person name="Clay O.K."/>
            <person name="Cuomo C.A."/>
        </authorList>
    </citation>
    <scope>NUCLEOTIDE SEQUENCE [LARGE SCALE GENOMIC DNA]</scope>
    <source>
        <strain evidence="3 4">UAMH4076</strain>
    </source>
</reference>
<dbReference type="InterPro" id="IPR036770">
    <property type="entry name" value="Ankyrin_rpt-contain_sf"/>
</dbReference>
<dbReference type="InterPro" id="IPR031352">
    <property type="entry name" value="SesA"/>
</dbReference>